<feature type="signal peptide" evidence="1">
    <location>
        <begin position="1"/>
        <end position="27"/>
    </location>
</feature>
<dbReference type="AlphaFoldDB" id="A0A1I4XIL6"/>
<keyword evidence="1" id="KW-0732">Signal</keyword>
<evidence type="ECO:0000313" key="2">
    <source>
        <dbReference type="EMBL" id="SFN25717.1"/>
    </source>
</evidence>
<reference evidence="2 3" key="1">
    <citation type="submission" date="2016-10" db="EMBL/GenBank/DDBJ databases">
        <authorList>
            <person name="de Groot N.N."/>
        </authorList>
    </citation>
    <scope>NUCLEOTIDE SEQUENCE [LARGE SCALE GENOMIC DNA]</scope>
    <source>
        <strain evidence="2 3">CGMCC 1.7659</strain>
    </source>
</reference>
<gene>
    <name evidence="2" type="ORF">SAMN05216289_11047</name>
</gene>
<proteinExistence type="predicted"/>
<sequence>MKKFMLKARAMLVLAMLAMFLATAAHAGDVRDGRAIVTPAKEDRYKIGSYTFGKAELFGYISELKETKKITGIVLKNGYSDSNKATDEQRHSIASIGKTLQLETFTQDGRDLQPLSND</sequence>
<dbReference type="OrthoDB" id="5959690at2"/>
<dbReference type="RefSeq" id="WP_092407217.1">
    <property type="nucleotide sequence ID" value="NZ_FOVF01000010.1"/>
</dbReference>
<evidence type="ECO:0000256" key="1">
    <source>
        <dbReference type="SAM" id="SignalP"/>
    </source>
</evidence>
<organism evidence="2 3">
    <name type="scientific">Dokdonella immobilis</name>
    <dbReference type="NCBI Taxonomy" id="578942"/>
    <lineage>
        <taxon>Bacteria</taxon>
        <taxon>Pseudomonadati</taxon>
        <taxon>Pseudomonadota</taxon>
        <taxon>Gammaproteobacteria</taxon>
        <taxon>Lysobacterales</taxon>
        <taxon>Rhodanobacteraceae</taxon>
        <taxon>Dokdonella</taxon>
    </lineage>
</organism>
<dbReference type="Proteomes" id="UP000198575">
    <property type="component" value="Unassembled WGS sequence"/>
</dbReference>
<accession>A0A1I4XIL6</accession>
<keyword evidence="3" id="KW-1185">Reference proteome</keyword>
<dbReference type="STRING" id="578942.SAMN05216289_11047"/>
<protein>
    <submittedName>
        <fullName evidence="2">Uncharacterized protein</fullName>
    </submittedName>
</protein>
<feature type="chain" id="PRO_5011624641" evidence="1">
    <location>
        <begin position="28"/>
        <end position="118"/>
    </location>
</feature>
<dbReference type="EMBL" id="FOVF01000010">
    <property type="protein sequence ID" value="SFN25717.1"/>
    <property type="molecule type" value="Genomic_DNA"/>
</dbReference>
<name>A0A1I4XIL6_9GAMM</name>
<evidence type="ECO:0000313" key="3">
    <source>
        <dbReference type="Proteomes" id="UP000198575"/>
    </source>
</evidence>